<accession>A0A1W1YZP8</accession>
<dbReference type="OrthoDB" id="1985310at2"/>
<dbReference type="AlphaFoldDB" id="A0A1W1YZP8"/>
<dbReference type="EMBL" id="FWXW01000001">
    <property type="protein sequence ID" value="SMC41168.1"/>
    <property type="molecule type" value="Genomic_DNA"/>
</dbReference>
<evidence type="ECO:0000313" key="1">
    <source>
        <dbReference type="EMBL" id="SMC41168.1"/>
    </source>
</evidence>
<dbReference type="RefSeq" id="WP_084233386.1">
    <property type="nucleotide sequence ID" value="NZ_FWXW01000001.1"/>
</dbReference>
<sequence length="65" mass="7606">MDIQNRLFKKIPFMYNLDGTYYVLGQGICKECSQYKHKLDKFLEAAGTNEERIEFKKLISLATVL</sequence>
<protein>
    <submittedName>
        <fullName evidence="1">Uncharacterized protein</fullName>
    </submittedName>
</protein>
<proteinExistence type="predicted"/>
<keyword evidence="2" id="KW-1185">Reference proteome</keyword>
<organism evidence="1 2">
    <name type="scientific">Papillibacter cinnamivorans DSM 12816</name>
    <dbReference type="NCBI Taxonomy" id="1122930"/>
    <lineage>
        <taxon>Bacteria</taxon>
        <taxon>Bacillati</taxon>
        <taxon>Bacillota</taxon>
        <taxon>Clostridia</taxon>
        <taxon>Eubacteriales</taxon>
        <taxon>Oscillospiraceae</taxon>
        <taxon>Papillibacter</taxon>
    </lineage>
</organism>
<dbReference type="Proteomes" id="UP000192790">
    <property type="component" value="Unassembled WGS sequence"/>
</dbReference>
<reference evidence="1 2" key="1">
    <citation type="submission" date="2017-04" db="EMBL/GenBank/DDBJ databases">
        <authorList>
            <person name="Afonso C.L."/>
            <person name="Miller P.J."/>
            <person name="Scott M.A."/>
            <person name="Spackman E."/>
            <person name="Goraichik I."/>
            <person name="Dimitrov K.M."/>
            <person name="Suarez D.L."/>
            <person name="Swayne D.E."/>
        </authorList>
    </citation>
    <scope>NUCLEOTIDE SEQUENCE [LARGE SCALE GENOMIC DNA]</scope>
    <source>
        <strain evidence="1 2">DSM 12816</strain>
    </source>
</reference>
<gene>
    <name evidence="1" type="ORF">SAMN02745168_0778</name>
</gene>
<evidence type="ECO:0000313" key="2">
    <source>
        <dbReference type="Proteomes" id="UP000192790"/>
    </source>
</evidence>
<name>A0A1W1YZP8_9FIRM</name>